<sequence>MNGILSLSSVPQEVLEHIAFFTATDTFLGPPSSLLPLLLTSRRINASLSITANHHLYADIFCHKFDIAAPMARLGVDRLTSWALADELRRRCVVLQRLRDRLDSTTHARHADGADNRMSVYDVLFTAYIMMLEDEGKNKRQLVEYGLISTWIREFWFNPHGSSLAIYNIRTGQWPLNCPETALGRYFSWFWSDDQFVEDYTAHVNDGVESPLNILKAMALGAHVYHITSSEWADFDPIFVKPAEWTTCTTLYSESMELTPPPLATPAILSYLALVNKKRSIPLPPSDSPLPEEPFREWDSEWGRCFTKAKRNLRECFRPGSIEGVWEGFFTYTEFTVYAALLGGAPPTIIQKSIVGRHQQTWKLREHHLLAADPSGSDSGIDMDIEHVPPLRGGDPLRSYFPTGTQIREHRDGLTVQDSGTGQMYRYQRPSILEGREQEEDAVDPLVKDIIITGEGHSAWGQFNLVGRIRPCDGFISLSKDYVDGDRGKWLYRGFLVGNENGNFAGRWRDTLSPADVPGYEGCFGMSRRR</sequence>
<reference evidence="2" key="2">
    <citation type="submission" date="2015-01" db="EMBL/GenBank/DDBJ databases">
        <title>Evolutionary Origins and Diversification of the Mycorrhizal Mutualists.</title>
        <authorList>
            <consortium name="DOE Joint Genome Institute"/>
            <consortium name="Mycorrhizal Genomics Consortium"/>
            <person name="Kohler A."/>
            <person name="Kuo A."/>
            <person name="Nagy L.G."/>
            <person name="Floudas D."/>
            <person name="Copeland A."/>
            <person name="Barry K.W."/>
            <person name="Cichocki N."/>
            <person name="Veneault-Fourrey C."/>
            <person name="LaButti K."/>
            <person name="Lindquist E.A."/>
            <person name="Lipzen A."/>
            <person name="Lundell T."/>
            <person name="Morin E."/>
            <person name="Murat C."/>
            <person name="Riley R."/>
            <person name="Ohm R."/>
            <person name="Sun H."/>
            <person name="Tunlid A."/>
            <person name="Henrissat B."/>
            <person name="Grigoriev I.V."/>
            <person name="Hibbett D.S."/>
            <person name="Martin F."/>
        </authorList>
    </citation>
    <scope>NUCLEOTIDE SEQUENCE [LARGE SCALE GENOMIC DNA]</scope>
    <source>
        <strain evidence="2">h7</strain>
    </source>
</reference>
<dbReference type="OrthoDB" id="3263050at2759"/>
<gene>
    <name evidence="1" type="ORF">M413DRAFT_445078</name>
</gene>
<evidence type="ECO:0000313" key="1">
    <source>
        <dbReference type="EMBL" id="KIM41868.1"/>
    </source>
</evidence>
<accession>A0A0C2XW28</accession>
<reference evidence="1 2" key="1">
    <citation type="submission" date="2014-04" db="EMBL/GenBank/DDBJ databases">
        <authorList>
            <consortium name="DOE Joint Genome Institute"/>
            <person name="Kuo A."/>
            <person name="Gay G."/>
            <person name="Dore J."/>
            <person name="Kohler A."/>
            <person name="Nagy L.G."/>
            <person name="Floudas D."/>
            <person name="Copeland A."/>
            <person name="Barry K.W."/>
            <person name="Cichocki N."/>
            <person name="Veneault-Fourrey C."/>
            <person name="LaButti K."/>
            <person name="Lindquist E.A."/>
            <person name="Lipzen A."/>
            <person name="Lundell T."/>
            <person name="Morin E."/>
            <person name="Murat C."/>
            <person name="Sun H."/>
            <person name="Tunlid A."/>
            <person name="Henrissat B."/>
            <person name="Grigoriev I.V."/>
            <person name="Hibbett D.S."/>
            <person name="Martin F."/>
            <person name="Nordberg H.P."/>
            <person name="Cantor M.N."/>
            <person name="Hua S.X."/>
        </authorList>
    </citation>
    <scope>NUCLEOTIDE SEQUENCE [LARGE SCALE GENOMIC DNA]</scope>
    <source>
        <strain evidence="2">h7</strain>
    </source>
</reference>
<dbReference type="AlphaFoldDB" id="A0A0C2XW28"/>
<name>A0A0C2XW28_HEBCY</name>
<dbReference type="HOGENOM" id="CLU_011151_1_1_1"/>
<evidence type="ECO:0008006" key="3">
    <source>
        <dbReference type="Google" id="ProtNLM"/>
    </source>
</evidence>
<dbReference type="EMBL" id="KN831779">
    <property type="protein sequence ID" value="KIM41868.1"/>
    <property type="molecule type" value="Genomic_DNA"/>
</dbReference>
<evidence type="ECO:0000313" key="2">
    <source>
        <dbReference type="Proteomes" id="UP000053424"/>
    </source>
</evidence>
<protein>
    <recommendedName>
        <fullName evidence="3">F-box domain-containing protein</fullName>
    </recommendedName>
</protein>
<organism evidence="1 2">
    <name type="scientific">Hebeloma cylindrosporum</name>
    <dbReference type="NCBI Taxonomy" id="76867"/>
    <lineage>
        <taxon>Eukaryota</taxon>
        <taxon>Fungi</taxon>
        <taxon>Dikarya</taxon>
        <taxon>Basidiomycota</taxon>
        <taxon>Agaricomycotina</taxon>
        <taxon>Agaricomycetes</taxon>
        <taxon>Agaricomycetidae</taxon>
        <taxon>Agaricales</taxon>
        <taxon>Agaricineae</taxon>
        <taxon>Hymenogastraceae</taxon>
        <taxon>Hebeloma</taxon>
    </lineage>
</organism>
<dbReference type="Proteomes" id="UP000053424">
    <property type="component" value="Unassembled WGS sequence"/>
</dbReference>
<proteinExistence type="predicted"/>
<keyword evidence="2" id="KW-1185">Reference proteome</keyword>